<keyword evidence="4" id="KW-0804">Transcription</keyword>
<name>A0A516SLV3_9NEIS</name>
<dbReference type="AlphaFoldDB" id="A0A516SLV3"/>
<evidence type="ECO:0000313" key="8">
    <source>
        <dbReference type="Proteomes" id="UP000317550"/>
    </source>
</evidence>
<keyword evidence="8" id="KW-1185">Reference proteome</keyword>
<keyword evidence="2" id="KW-0805">Transcription regulation</keyword>
<dbReference type="SUPFAM" id="SSF48498">
    <property type="entry name" value="Tetracyclin repressor-like, C-terminal domain"/>
    <property type="match status" value="1"/>
</dbReference>
<keyword evidence="3 5" id="KW-0238">DNA-binding</keyword>
<keyword evidence="1" id="KW-0678">Repressor</keyword>
<dbReference type="InterPro" id="IPR001647">
    <property type="entry name" value="HTH_TetR"/>
</dbReference>
<gene>
    <name evidence="7" type="ORF">FNU76_23725</name>
</gene>
<dbReference type="PANTHER" id="PTHR30055:SF238">
    <property type="entry name" value="MYCOFACTOCIN BIOSYNTHESIS TRANSCRIPTIONAL REGULATOR MFTR-RELATED"/>
    <property type="match status" value="1"/>
</dbReference>
<dbReference type="Gene3D" id="1.10.357.10">
    <property type="entry name" value="Tetracycline Repressor, domain 2"/>
    <property type="match status" value="2"/>
</dbReference>
<evidence type="ECO:0000256" key="5">
    <source>
        <dbReference type="PROSITE-ProRule" id="PRU00335"/>
    </source>
</evidence>
<dbReference type="GO" id="GO:0000976">
    <property type="term" value="F:transcription cis-regulatory region binding"/>
    <property type="evidence" value="ECO:0007669"/>
    <property type="project" value="TreeGrafter"/>
</dbReference>
<dbReference type="Pfam" id="PF00440">
    <property type="entry name" value="TetR_N"/>
    <property type="match status" value="1"/>
</dbReference>
<dbReference type="RefSeq" id="WP_144280495.1">
    <property type="nucleotide sequence ID" value="NZ_CP041730.1"/>
</dbReference>
<sequence length="254" mass="28263">MKRETILSALRRLAHKLPHDKIGYSDIAAEAGVSWQTVRRHIGDKENIGPLLREMGDAPEADTGTRILLAAAELFGRKGYHHATLDEVAAAAGVSKSAIYWRFSSKNELLLELLSSQNRHLQADAARLAELAREPRQGLRKLMAETLDKEFADPDLIRLLMEFVGLSRDEDVQLRLRQLIASSHGHTATLFTQLAEQGVISRRHPPEVYAIWFEALLDGLLLAALVGPGAEHIEARFDAFADILWRGLTPALQE</sequence>
<protein>
    <submittedName>
        <fullName evidence="7">TetR family transcriptional regulator</fullName>
    </submittedName>
</protein>
<organism evidence="7 8">
    <name type="scientific">Chitinimonas arctica</name>
    <dbReference type="NCBI Taxonomy" id="2594795"/>
    <lineage>
        <taxon>Bacteria</taxon>
        <taxon>Pseudomonadati</taxon>
        <taxon>Pseudomonadota</taxon>
        <taxon>Betaproteobacteria</taxon>
        <taxon>Neisseriales</taxon>
        <taxon>Chitinibacteraceae</taxon>
        <taxon>Chitinimonas</taxon>
    </lineage>
</organism>
<dbReference type="InterPro" id="IPR050109">
    <property type="entry name" value="HTH-type_TetR-like_transc_reg"/>
</dbReference>
<dbReference type="PROSITE" id="PS50977">
    <property type="entry name" value="HTH_TETR_2"/>
    <property type="match status" value="1"/>
</dbReference>
<dbReference type="Proteomes" id="UP000317550">
    <property type="component" value="Chromosome"/>
</dbReference>
<dbReference type="KEGG" id="cari:FNU76_23725"/>
<evidence type="ECO:0000256" key="3">
    <source>
        <dbReference type="ARBA" id="ARBA00023125"/>
    </source>
</evidence>
<evidence type="ECO:0000256" key="2">
    <source>
        <dbReference type="ARBA" id="ARBA00023015"/>
    </source>
</evidence>
<dbReference type="InterPro" id="IPR039538">
    <property type="entry name" value="BetI_C"/>
</dbReference>
<dbReference type="PRINTS" id="PR00455">
    <property type="entry name" value="HTHTETR"/>
</dbReference>
<dbReference type="InterPro" id="IPR009057">
    <property type="entry name" value="Homeodomain-like_sf"/>
</dbReference>
<evidence type="ECO:0000256" key="1">
    <source>
        <dbReference type="ARBA" id="ARBA00022491"/>
    </source>
</evidence>
<dbReference type="SUPFAM" id="SSF46689">
    <property type="entry name" value="Homeodomain-like"/>
    <property type="match status" value="2"/>
</dbReference>
<dbReference type="PANTHER" id="PTHR30055">
    <property type="entry name" value="HTH-TYPE TRANSCRIPTIONAL REGULATOR RUTR"/>
    <property type="match status" value="1"/>
</dbReference>
<dbReference type="OrthoDB" id="3237195at2"/>
<dbReference type="EMBL" id="CP041730">
    <property type="protein sequence ID" value="QDQ29115.1"/>
    <property type="molecule type" value="Genomic_DNA"/>
</dbReference>
<proteinExistence type="predicted"/>
<feature type="domain" description="HTH tetR-type" evidence="6">
    <location>
        <begin position="61"/>
        <end position="121"/>
    </location>
</feature>
<feature type="DNA-binding region" description="H-T-H motif" evidence="5">
    <location>
        <begin position="84"/>
        <end position="103"/>
    </location>
</feature>
<accession>A0A516SLV3</accession>
<evidence type="ECO:0000259" key="6">
    <source>
        <dbReference type="PROSITE" id="PS50977"/>
    </source>
</evidence>
<dbReference type="InterPro" id="IPR036271">
    <property type="entry name" value="Tet_transcr_reg_TetR-rel_C_sf"/>
</dbReference>
<dbReference type="Pfam" id="PF13977">
    <property type="entry name" value="TetR_C_6"/>
    <property type="match status" value="1"/>
</dbReference>
<evidence type="ECO:0000256" key="4">
    <source>
        <dbReference type="ARBA" id="ARBA00023163"/>
    </source>
</evidence>
<dbReference type="GO" id="GO:0003700">
    <property type="term" value="F:DNA-binding transcription factor activity"/>
    <property type="evidence" value="ECO:0007669"/>
    <property type="project" value="TreeGrafter"/>
</dbReference>
<evidence type="ECO:0000313" key="7">
    <source>
        <dbReference type="EMBL" id="QDQ29115.1"/>
    </source>
</evidence>
<reference evidence="8" key="1">
    <citation type="submission" date="2019-07" db="EMBL/GenBank/DDBJ databases">
        <title>Chitinimonas sp. nov., isolated from Ny-Alesund, arctica soil.</title>
        <authorList>
            <person name="Xu Q."/>
            <person name="Peng F."/>
        </authorList>
    </citation>
    <scope>NUCLEOTIDE SEQUENCE [LARGE SCALE GENOMIC DNA]</scope>
    <source>
        <strain evidence="8">R3-44</strain>
    </source>
</reference>